<dbReference type="EMBL" id="JABBFW010000017">
    <property type="protein sequence ID" value="NML17338.1"/>
    <property type="molecule type" value="Genomic_DNA"/>
</dbReference>
<sequence>MVRIELQIELGYAIDPQGADFVFNIHPAHTPCQKVSAEHLAVSQPVAAQVQTDPGTGNRYLRLRALPGELRVAYTATVDLTHHHADPAQLAEVPVRSLPLAAMHYIYPSRYCESDRLMRLAIKEFGSLWQGHGRVQAIMKWVQRHIAFTSNVSSSRTSAVETFIEQAGVCRDLTHLMIALCRALNIPARFVTGTDYGADPALGPPDFHAYVEAYLGDRWYIFDASGTGIPMGFVRIGTGRDAADVAFATMFGGVKSLHAPLVRAVAVEDVQQGLERPRHGDFALSTDGRCDCAD</sequence>
<feature type="domain" description="Transglutaminase-like" evidence="1">
    <location>
        <begin position="162"/>
        <end position="226"/>
    </location>
</feature>
<dbReference type="Gene3D" id="2.60.40.2250">
    <property type="match status" value="1"/>
</dbReference>
<dbReference type="Pfam" id="PF01841">
    <property type="entry name" value="Transglut_core"/>
    <property type="match status" value="1"/>
</dbReference>
<gene>
    <name evidence="2" type="ORF">HHL10_20400</name>
</gene>
<protein>
    <submittedName>
        <fullName evidence="2">Transglutaminase family protein</fullName>
    </submittedName>
</protein>
<name>A0A848FDA0_9BURK</name>
<dbReference type="PANTHER" id="PTHR33490">
    <property type="entry name" value="BLR5614 PROTEIN-RELATED"/>
    <property type="match status" value="1"/>
</dbReference>
<reference evidence="2 3" key="1">
    <citation type="submission" date="2020-04" db="EMBL/GenBank/DDBJ databases">
        <title>Azohydromonas sp. isolated from soil.</title>
        <authorList>
            <person name="Dahal R.H."/>
        </authorList>
    </citation>
    <scope>NUCLEOTIDE SEQUENCE [LARGE SCALE GENOMIC DNA]</scope>
    <source>
        <strain evidence="2 3">G-1-1-14</strain>
    </source>
</reference>
<dbReference type="PANTHER" id="PTHR33490:SF12">
    <property type="entry name" value="BLL5557 PROTEIN"/>
    <property type="match status" value="1"/>
</dbReference>
<evidence type="ECO:0000313" key="2">
    <source>
        <dbReference type="EMBL" id="NML17338.1"/>
    </source>
</evidence>
<accession>A0A848FDA0</accession>
<evidence type="ECO:0000259" key="1">
    <source>
        <dbReference type="SMART" id="SM00460"/>
    </source>
</evidence>
<dbReference type="Proteomes" id="UP000574067">
    <property type="component" value="Unassembled WGS sequence"/>
</dbReference>
<keyword evidence="3" id="KW-1185">Reference proteome</keyword>
<proteinExistence type="predicted"/>
<dbReference type="SMART" id="SM00460">
    <property type="entry name" value="TGc"/>
    <property type="match status" value="1"/>
</dbReference>
<dbReference type="Pfam" id="PF21295">
    <property type="entry name" value="Bact_transglu_N_2"/>
    <property type="match status" value="1"/>
</dbReference>
<dbReference type="InterPro" id="IPR002931">
    <property type="entry name" value="Transglutaminase-like"/>
</dbReference>
<dbReference type="InterPro" id="IPR038765">
    <property type="entry name" value="Papain-like_cys_pep_sf"/>
</dbReference>
<organism evidence="2 3">
    <name type="scientific">Azohydromonas caseinilytica</name>
    <dbReference type="NCBI Taxonomy" id="2728836"/>
    <lineage>
        <taxon>Bacteria</taxon>
        <taxon>Pseudomonadati</taxon>
        <taxon>Pseudomonadota</taxon>
        <taxon>Betaproteobacteria</taxon>
        <taxon>Burkholderiales</taxon>
        <taxon>Sphaerotilaceae</taxon>
        <taxon>Azohydromonas</taxon>
    </lineage>
</organism>
<dbReference type="Gene3D" id="3.10.620.30">
    <property type="match status" value="1"/>
</dbReference>
<dbReference type="InterPro" id="IPR048930">
    <property type="entry name" value="Bact_transglu_N_2"/>
</dbReference>
<comment type="caution">
    <text evidence="2">The sequence shown here is derived from an EMBL/GenBank/DDBJ whole genome shotgun (WGS) entry which is preliminary data.</text>
</comment>
<dbReference type="AlphaFoldDB" id="A0A848FDA0"/>
<dbReference type="RefSeq" id="WP_169162241.1">
    <property type="nucleotide sequence ID" value="NZ_JABBFW010000017.1"/>
</dbReference>
<evidence type="ECO:0000313" key="3">
    <source>
        <dbReference type="Proteomes" id="UP000574067"/>
    </source>
</evidence>
<dbReference type="SUPFAM" id="SSF54001">
    <property type="entry name" value="Cysteine proteinases"/>
    <property type="match status" value="1"/>
</dbReference>